<accession>A0A6J4KDS7</accession>
<reference evidence="1" key="1">
    <citation type="submission" date="2020-02" db="EMBL/GenBank/DDBJ databases">
        <authorList>
            <person name="Meier V. D."/>
        </authorList>
    </citation>
    <scope>NUCLEOTIDE SEQUENCE</scope>
    <source>
        <strain evidence="1">AVDCRST_MAG94</strain>
    </source>
</reference>
<dbReference type="Gene3D" id="1.10.10.10">
    <property type="entry name" value="Winged helix-like DNA-binding domain superfamily/Winged helix DNA-binding domain"/>
    <property type="match status" value="1"/>
</dbReference>
<sequence>MAQRFKVAKSFVQKLLKRYREEGTLAPKAQGGGFAAKLAEHLDVVEQWVEQENDATLAELCEHLYQRTGVRVSESTLCRQLQQLKLTRKESLSMPLKLKRRRC</sequence>
<dbReference type="SUPFAM" id="SSF46689">
    <property type="entry name" value="Homeodomain-like"/>
    <property type="match status" value="1"/>
</dbReference>
<dbReference type="InterPro" id="IPR009057">
    <property type="entry name" value="Homeodomain-like_sf"/>
</dbReference>
<protein>
    <submittedName>
        <fullName evidence="1">Uncharacterized protein</fullName>
    </submittedName>
</protein>
<dbReference type="InterPro" id="IPR036388">
    <property type="entry name" value="WH-like_DNA-bd_sf"/>
</dbReference>
<dbReference type="AlphaFoldDB" id="A0A6J4KDS7"/>
<evidence type="ECO:0000313" key="1">
    <source>
        <dbReference type="EMBL" id="CAA9302959.1"/>
    </source>
</evidence>
<name>A0A6J4KDS7_9CYAN</name>
<proteinExistence type="predicted"/>
<organism evidence="1">
    <name type="scientific">uncultured Leptolyngbya sp</name>
    <dbReference type="NCBI Taxonomy" id="332963"/>
    <lineage>
        <taxon>Bacteria</taxon>
        <taxon>Bacillati</taxon>
        <taxon>Cyanobacteriota</taxon>
        <taxon>Cyanophyceae</taxon>
        <taxon>Leptolyngbyales</taxon>
        <taxon>Leptolyngbyaceae</taxon>
        <taxon>Leptolyngbya group</taxon>
        <taxon>Leptolyngbya</taxon>
        <taxon>environmental samples</taxon>
    </lineage>
</organism>
<gene>
    <name evidence="1" type="ORF">AVDCRST_MAG94-480</name>
</gene>
<dbReference type="EMBL" id="CADCTY010000164">
    <property type="protein sequence ID" value="CAA9302959.1"/>
    <property type="molecule type" value="Genomic_DNA"/>
</dbReference>